<accession>A0ACB9KTQ2</accession>
<keyword evidence="2" id="KW-1185">Reference proteome</keyword>
<proteinExistence type="predicted"/>
<sequence length="80" mass="8806">MDNIKAFILDLFMAGTDTSALTTEWAMAELINHPDGGKHTVDMQEKPGITLPRAHPLNCVPVPRLNPVPIDLYETGYSNT</sequence>
<dbReference type="Proteomes" id="UP000828941">
    <property type="component" value="Chromosome 13"/>
</dbReference>
<evidence type="ECO:0000313" key="2">
    <source>
        <dbReference type="Proteomes" id="UP000828941"/>
    </source>
</evidence>
<evidence type="ECO:0000313" key="1">
    <source>
        <dbReference type="EMBL" id="KAI4300727.1"/>
    </source>
</evidence>
<gene>
    <name evidence="1" type="ORF">L6164_034069</name>
</gene>
<organism evidence="1 2">
    <name type="scientific">Bauhinia variegata</name>
    <name type="common">Purple orchid tree</name>
    <name type="synonym">Phanera variegata</name>
    <dbReference type="NCBI Taxonomy" id="167791"/>
    <lineage>
        <taxon>Eukaryota</taxon>
        <taxon>Viridiplantae</taxon>
        <taxon>Streptophyta</taxon>
        <taxon>Embryophyta</taxon>
        <taxon>Tracheophyta</taxon>
        <taxon>Spermatophyta</taxon>
        <taxon>Magnoliopsida</taxon>
        <taxon>eudicotyledons</taxon>
        <taxon>Gunneridae</taxon>
        <taxon>Pentapetalae</taxon>
        <taxon>rosids</taxon>
        <taxon>fabids</taxon>
        <taxon>Fabales</taxon>
        <taxon>Fabaceae</taxon>
        <taxon>Cercidoideae</taxon>
        <taxon>Cercideae</taxon>
        <taxon>Bauhiniinae</taxon>
        <taxon>Bauhinia</taxon>
    </lineage>
</organism>
<comment type="caution">
    <text evidence="1">The sequence shown here is derived from an EMBL/GenBank/DDBJ whole genome shotgun (WGS) entry which is preliminary data.</text>
</comment>
<name>A0ACB9KTQ2_BAUVA</name>
<reference evidence="1 2" key="1">
    <citation type="journal article" date="2022" name="DNA Res.">
        <title>Chromosomal-level genome assembly of the orchid tree Bauhinia variegata (Leguminosae; Cercidoideae) supports the allotetraploid origin hypothesis of Bauhinia.</title>
        <authorList>
            <person name="Zhong Y."/>
            <person name="Chen Y."/>
            <person name="Zheng D."/>
            <person name="Pang J."/>
            <person name="Liu Y."/>
            <person name="Luo S."/>
            <person name="Meng S."/>
            <person name="Qian L."/>
            <person name="Wei D."/>
            <person name="Dai S."/>
            <person name="Zhou R."/>
        </authorList>
    </citation>
    <scope>NUCLEOTIDE SEQUENCE [LARGE SCALE GENOMIC DNA]</scope>
    <source>
        <strain evidence="1">BV-YZ2020</strain>
    </source>
</reference>
<dbReference type="EMBL" id="CM039438">
    <property type="protein sequence ID" value="KAI4300727.1"/>
    <property type="molecule type" value="Genomic_DNA"/>
</dbReference>
<protein>
    <submittedName>
        <fullName evidence="1">Uncharacterized protein</fullName>
    </submittedName>
</protein>